<dbReference type="Proteomes" id="UP000231553">
    <property type="component" value="Unassembled WGS sequence"/>
</dbReference>
<sequence>MTLNSADALFADRLAQRLPPDSLRAPEPRYLAEPRDRVQGQAGILALPRSAQDVSAILDEASRARVPVVPYGGGTGLVGGQVMPDGPLPLVLSLERMAAIRAVYPEENVLVAEAGAILADVQAAAREAGRLYPLSLASEGSCRIGGTLGSNAGGVNVLRYGTARELCLGLEAVLPDGRIWNGLTRLRKDNTGYDLRDLLIGSEGTLGVITAAALKLAPLPAAMGTALIVVPSPEAALALLALARAMVGEAVSAFELISGMGLHFLAETLPDLRQPWPAPPEWCVLVDLGLPRGLDPAEVLEDLFGEALEQGLASDGLIAQSQAQAMDFWNLREHIPEANRRIGSVSSHDISLPLGAVPDFIAAAPQALARLGAFRINCFGHLGDGNLHYNVFPAQGVARGVHDGVRDEVRRLVYDLVHRMGGSISAEHGIGRDKVNDLERYGDPVKLAAMRSIKAALDPQGILNPGAVLDTG</sequence>
<dbReference type="Gene3D" id="3.30.43.10">
    <property type="entry name" value="Uridine Diphospho-n-acetylenolpyruvylglucosamine Reductase, domain 2"/>
    <property type="match status" value="1"/>
</dbReference>
<dbReference type="InterPro" id="IPR016167">
    <property type="entry name" value="FAD-bd_PCMH_sub1"/>
</dbReference>
<dbReference type="RefSeq" id="WP_100163861.1">
    <property type="nucleotide sequence ID" value="NZ_PGTB01000105.1"/>
</dbReference>
<dbReference type="InterPro" id="IPR004113">
    <property type="entry name" value="FAD-bd_oxidored_4_C"/>
</dbReference>
<dbReference type="InterPro" id="IPR051264">
    <property type="entry name" value="FAD-oxidored/transferase_4"/>
</dbReference>
<dbReference type="PANTHER" id="PTHR43716:SF2">
    <property type="entry name" value="BLL6224 PROTEIN"/>
    <property type="match status" value="1"/>
</dbReference>
<evidence type="ECO:0000313" key="6">
    <source>
        <dbReference type="EMBL" id="PJE35244.1"/>
    </source>
</evidence>
<dbReference type="InterPro" id="IPR016164">
    <property type="entry name" value="FAD-linked_Oxase-like_C"/>
</dbReference>
<evidence type="ECO:0000256" key="2">
    <source>
        <dbReference type="ARBA" id="ARBA00008000"/>
    </source>
</evidence>
<dbReference type="InterPro" id="IPR006094">
    <property type="entry name" value="Oxid_FAD_bind_N"/>
</dbReference>
<comment type="similarity">
    <text evidence="2">Belongs to the FAD-binding oxidoreductase/transferase type 4 family.</text>
</comment>
<dbReference type="Gene3D" id="3.30.70.2740">
    <property type="match status" value="1"/>
</dbReference>
<evidence type="ECO:0000313" key="7">
    <source>
        <dbReference type="Proteomes" id="UP000231553"/>
    </source>
</evidence>
<dbReference type="InterPro" id="IPR016166">
    <property type="entry name" value="FAD-bd_PCMH"/>
</dbReference>
<keyword evidence="4" id="KW-0274">FAD</keyword>
<dbReference type="InterPro" id="IPR016171">
    <property type="entry name" value="Vanillyl_alc_oxidase_C-sub2"/>
</dbReference>
<dbReference type="EMBL" id="PGTB01000105">
    <property type="protein sequence ID" value="PJE35244.1"/>
    <property type="molecule type" value="Genomic_DNA"/>
</dbReference>
<dbReference type="Gene3D" id="1.10.45.10">
    <property type="entry name" value="Vanillyl-alcohol Oxidase, Chain A, domain 4"/>
    <property type="match status" value="1"/>
</dbReference>
<dbReference type="InterPro" id="IPR036318">
    <property type="entry name" value="FAD-bd_PCMH-like_sf"/>
</dbReference>
<keyword evidence="7" id="KW-1185">Reference proteome</keyword>
<comment type="cofactor">
    <cofactor evidence="1">
        <name>FAD</name>
        <dbReference type="ChEBI" id="CHEBI:57692"/>
    </cofactor>
</comment>
<dbReference type="PANTHER" id="PTHR43716">
    <property type="entry name" value="D-2-HYDROXYGLUTARATE DEHYDROGENASE, MITOCHONDRIAL"/>
    <property type="match status" value="1"/>
</dbReference>
<dbReference type="GO" id="GO:0003824">
    <property type="term" value="F:catalytic activity"/>
    <property type="evidence" value="ECO:0007669"/>
    <property type="project" value="InterPro"/>
</dbReference>
<comment type="caution">
    <text evidence="6">The sequence shown here is derived from an EMBL/GenBank/DDBJ whole genome shotgun (WGS) entry which is preliminary data.</text>
</comment>
<dbReference type="Pfam" id="PF02913">
    <property type="entry name" value="FAD-oxidase_C"/>
    <property type="match status" value="1"/>
</dbReference>
<dbReference type="InterPro" id="IPR016169">
    <property type="entry name" value="FAD-bd_PCMH_sub2"/>
</dbReference>
<feature type="domain" description="FAD-binding PCMH-type" evidence="5">
    <location>
        <begin position="37"/>
        <end position="219"/>
    </location>
</feature>
<keyword evidence="3" id="KW-0285">Flavoprotein</keyword>
<dbReference type="Gene3D" id="3.30.70.2190">
    <property type="match status" value="1"/>
</dbReference>
<dbReference type="SUPFAM" id="SSF55103">
    <property type="entry name" value="FAD-linked oxidases, C-terminal domain"/>
    <property type="match status" value="1"/>
</dbReference>
<name>A0A2M8IXM3_9RHOB</name>
<evidence type="ECO:0000256" key="1">
    <source>
        <dbReference type="ARBA" id="ARBA00001974"/>
    </source>
</evidence>
<dbReference type="SUPFAM" id="SSF56176">
    <property type="entry name" value="FAD-binding/transporter-associated domain-like"/>
    <property type="match status" value="1"/>
</dbReference>
<protein>
    <submittedName>
        <fullName evidence="6">Hydroxyacid dehydrogenase</fullName>
    </submittedName>
</protein>
<dbReference type="GO" id="GO:0071949">
    <property type="term" value="F:FAD binding"/>
    <property type="evidence" value="ECO:0007669"/>
    <property type="project" value="InterPro"/>
</dbReference>
<dbReference type="OrthoDB" id="9811557at2"/>
<reference evidence="6 7" key="1">
    <citation type="journal article" date="2018" name="Int. J. Syst. Evol. Microbiol.">
        <title>Pseudooceanicola lipolyticus sp. nov., a marine alphaproteobacterium, reclassification of Oceanicola flagellatus as Pseudooceanicola flagellatus comb. nov. and emended description of the genus Pseudooceanicola.</title>
        <authorList>
            <person name="Huang M.-M."/>
            <person name="Guo L.-L."/>
            <person name="Wu Y.-H."/>
            <person name="Lai Q.-L."/>
            <person name="Shao Z.-Z."/>
            <person name="Wang C.-S."/>
            <person name="Wu M."/>
            <person name="Xu X.-W."/>
        </authorList>
    </citation>
    <scope>NUCLEOTIDE SEQUENCE [LARGE SCALE GENOMIC DNA]</scope>
    <source>
        <strain evidence="6 7">157</strain>
    </source>
</reference>
<organism evidence="6 7">
    <name type="scientific">Pseudooceanicola lipolyticus</name>
    <dbReference type="NCBI Taxonomy" id="2029104"/>
    <lineage>
        <taxon>Bacteria</taxon>
        <taxon>Pseudomonadati</taxon>
        <taxon>Pseudomonadota</taxon>
        <taxon>Alphaproteobacteria</taxon>
        <taxon>Rhodobacterales</taxon>
        <taxon>Paracoccaceae</taxon>
        <taxon>Pseudooceanicola</taxon>
    </lineage>
</organism>
<evidence type="ECO:0000259" key="5">
    <source>
        <dbReference type="PROSITE" id="PS51387"/>
    </source>
</evidence>
<dbReference type="Gene3D" id="3.30.465.10">
    <property type="match status" value="1"/>
</dbReference>
<dbReference type="PROSITE" id="PS51387">
    <property type="entry name" value="FAD_PCMH"/>
    <property type="match status" value="1"/>
</dbReference>
<gene>
    <name evidence="6" type="ORF">CVM52_18200</name>
</gene>
<dbReference type="FunFam" id="1.10.45.10:FF:000001">
    <property type="entry name" value="D-lactate dehydrogenase mitochondrial"/>
    <property type="match status" value="1"/>
</dbReference>
<dbReference type="GO" id="GO:0022904">
    <property type="term" value="P:respiratory electron transport chain"/>
    <property type="evidence" value="ECO:0007669"/>
    <property type="project" value="TreeGrafter"/>
</dbReference>
<dbReference type="AlphaFoldDB" id="A0A2M8IXM3"/>
<dbReference type="Pfam" id="PF01565">
    <property type="entry name" value="FAD_binding_4"/>
    <property type="match status" value="1"/>
</dbReference>
<proteinExistence type="inferred from homology"/>
<evidence type="ECO:0000256" key="4">
    <source>
        <dbReference type="ARBA" id="ARBA00022827"/>
    </source>
</evidence>
<evidence type="ECO:0000256" key="3">
    <source>
        <dbReference type="ARBA" id="ARBA00022630"/>
    </source>
</evidence>
<accession>A0A2M8IXM3</accession>